<reference evidence="3" key="1">
    <citation type="submission" date="2016-11" db="UniProtKB">
        <authorList>
            <consortium name="WormBaseParasite"/>
        </authorList>
    </citation>
    <scope>IDENTIFICATION</scope>
</reference>
<dbReference type="Pfam" id="PF08277">
    <property type="entry name" value="PAN_3"/>
    <property type="match status" value="1"/>
</dbReference>
<dbReference type="InterPro" id="IPR016187">
    <property type="entry name" value="CTDL_fold"/>
</dbReference>
<dbReference type="WBParaSite" id="Csp11.Scaffold630.g22151.t2">
    <property type="protein sequence ID" value="Csp11.Scaffold630.g22151.t2"/>
    <property type="gene ID" value="Csp11.Scaffold630.g22151"/>
</dbReference>
<dbReference type="AlphaFoldDB" id="A0A1I7V3Y2"/>
<dbReference type="PANTHER" id="PTHR47629:SF4">
    <property type="entry name" value="PAN-3 DOMAIN-CONTAINING PROTEIN"/>
    <property type="match status" value="1"/>
</dbReference>
<keyword evidence="2" id="KW-1185">Reference proteome</keyword>
<evidence type="ECO:0000259" key="1">
    <source>
        <dbReference type="SMART" id="SM00605"/>
    </source>
</evidence>
<protein>
    <submittedName>
        <fullName evidence="3">CW domain-containing protein</fullName>
    </submittedName>
</protein>
<proteinExistence type="predicted"/>
<dbReference type="InterPro" id="IPR016186">
    <property type="entry name" value="C-type_lectin-like/link_sf"/>
</dbReference>
<evidence type="ECO:0000313" key="3">
    <source>
        <dbReference type="WBParaSite" id="Csp11.Scaffold630.g22151.t2"/>
    </source>
</evidence>
<accession>A0A1I7V3Y2</accession>
<dbReference type="SUPFAM" id="SSF56436">
    <property type="entry name" value="C-type lectin-like"/>
    <property type="match status" value="1"/>
</dbReference>
<sequence>MIVTYGKPVNFTLSTPFSAASWDHCVIKCYQLDSCVVAASPGDPIDCQLYNVNNIFLVEKLESSEDLLVAFKVENIQGVCPIGDNPPTFGDGISHGSASDPDGNYTYNISYEDPNWKFLLIVFGGPDVTYTQAQGLAYCQTLNATLTGLETTDERDFIANSGVTMLGPDYPEFAGFWVSGMRKPECYADGWQDISYCTGTNLEQFTFTDNYLTNLAGYTWDYQQPDRNSNGPWANCIQMWIRNEAKFPDEDYTLYPNGASDDAV</sequence>
<dbReference type="Gene3D" id="3.10.100.10">
    <property type="entry name" value="Mannose-Binding Protein A, subunit A"/>
    <property type="match status" value="1"/>
</dbReference>
<dbReference type="InterPro" id="IPR006583">
    <property type="entry name" value="PAN-3_domain"/>
</dbReference>
<dbReference type="CDD" id="cd00037">
    <property type="entry name" value="CLECT"/>
    <property type="match status" value="1"/>
</dbReference>
<dbReference type="PANTHER" id="PTHR47629">
    <property type="entry name" value="C-TYPE LECTIN-RELATED"/>
    <property type="match status" value="1"/>
</dbReference>
<dbReference type="Proteomes" id="UP000095282">
    <property type="component" value="Unplaced"/>
</dbReference>
<name>A0A1I7V3Y2_9PELO</name>
<dbReference type="SMART" id="SM00605">
    <property type="entry name" value="CW"/>
    <property type="match status" value="1"/>
</dbReference>
<organism evidence="2 3">
    <name type="scientific">Caenorhabditis tropicalis</name>
    <dbReference type="NCBI Taxonomy" id="1561998"/>
    <lineage>
        <taxon>Eukaryota</taxon>
        <taxon>Metazoa</taxon>
        <taxon>Ecdysozoa</taxon>
        <taxon>Nematoda</taxon>
        <taxon>Chromadorea</taxon>
        <taxon>Rhabditida</taxon>
        <taxon>Rhabditina</taxon>
        <taxon>Rhabditomorpha</taxon>
        <taxon>Rhabditoidea</taxon>
        <taxon>Rhabditidae</taxon>
        <taxon>Peloderinae</taxon>
        <taxon>Caenorhabditis</taxon>
    </lineage>
</organism>
<feature type="domain" description="PAN-3" evidence="1">
    <location>
        <begin position="1"/>
        <end position="120"/>
    </location>
</feature>
<evidence type="ECO:0000313" key="2">
    <source>
        <dbReference type="Proteomes" id="UP000095282"/>
    </source>
</evidence>
<dbReference type="STRING" id="1561998.A0A1I7V3Y2"/>